<dbReference type="AlphaFoldDB" id="A0A9P6HCK0"/>
<protein>
    <submittedName>
        <fullName evidence="1">Uncharacterized protein</fullName>
    </submittedName>
</protein>
<comment type="caution">
    <text evidence="1">The sequence shown here is derived from an EMBL/GenBank/DDBJ whole genome shotgun (WGS) entry which is preliminary data.</text>
</comment>
<dbReference type="EMBL" id="WIUZ02000008">
    <property type="protein sequence ID" value="KAF9784362.1"/>
    <property type="molecule type" value="Genomic_DNA"/>
</dbReference>
<evidence type="ECO:0000313" key="2">
    <source>
        <dbReference type="Proteomes" id="UP000736335"/>
    </source>
</evidence>
<dbReference type="OrthoDB" id="2755483at2759"/>
<evidence type="ECO:0000313" key="1">
    <source>
        <dbReference type="EMBL" id="KAF9784362.1"/>
    </source>
</evidence>
<organism evidence="1 2">
    <name type="scientific">Thelephora terrestris</name>
    <dbReference type="NCBI Taxonomy" id="56493"/>
    <lineage>
        <taxon>Eukaryota</taxon>
        <taxon>Fungi</taxon>
        <taxon>Dikarya</taxon>
        <taxon>Basidiomycota</taxon>
        <taxon>Agaricomycotina</taxon>
        <taxon>Agaricomycetes</taxon>
        <taxon>Thelephorales</taxon>
        <taxon>Thelephoraceae</taxon>
        <taxon>Thelephora</taxon>
    </lineage>
</organism>
<reference evidence="1" key="1">
    <citation type="journal article" date="2020" name="Nat. Commun.">
        <title>Large-scale genome sequencing of mycorrhizal fungi provides insights into the early evolution of symbiotic traits.</title>
        <authorList>
            <person name="Miyauchi S."/>
            <person name="Kiss E."/>
            <person name="Kuo A."/>
            <person name="Drula E."/>
            <person name="Kohler A."/>
            <person name="Sanchez-Garcia M."/>
            <person name="Morin E."/>
            <person name="Andreopoulos B."/>
            <person name="Barry K.W."/>
            <person name="Bonito G."/>
            <person name="Buee M."/>
            <person name="Carver A."/>
            <person name="Chen C."/>
            <person name="Cichocki N."/>
            <person name="Clum A."/>
            <person name="Culley D."/>
            <person name="Crous P.W."/>
            <person name="Fauchery L."/>
            <person name="Girlanda M."/>
            <person name="Hayes R.D."/>
            <person name="Keri Z."/>
            <person name="LaButti K."/>
            <person name="Lipzen A."/>
            <person name="Lombard V."/>
            <person name="Magnuson J."/>
            <person name="Maillard F."/>
            <person name="Murat C."/>
            <person name="Nolan M."/>
            <person name="Ohm R.A."/>
            <person name="Pangilinan J."/>
            <person name="Pereira M.F."/>
            <person name="Perotto S."/>
            <person name="Peter M."/>
            <person name="Pfister S."/>
            <person name="Riley R."/>
            <person name="Sitrit Y."/>
            <person name="Stielow J.B."/>
            <person name="Szollosi G."/>
            <person name="Zifcakova L."/>
            <person name="Stursova M."/>
            <person name="Spatafora J.W."/>
            <person name="Tedersoo L."/>
            <person name="Vaario L.M."/>
            <person name="Yamada A."/>
            <person name="Yan M."/>
            <person name="Wang P."/>
            <person name="Xu J."/>
            <person name="Bruns T."/>
            <person name="Baldrian P."/>
            <person name="Vilgalys R."/>
            <person name="Dunand C."/>
            <person name="Henrissat B."/>
            <person name="Grigoriev I.V."/>
            <person name="Hibbett D."/>
            <person name="Nagy L.G."/>
            <person name="Martin F.M."/>
        </authorList>
    </citation>
    <scope>NUCLEOTIDE SEQUENCE</scope>
    <source>
        <strain evidence="1">UH-Tt-Lm1</strain>
    </source>
</reference>
<gene>
    <name evidence="1" type="ORF">BJ322DRAFT_1109084</name>
</gene>
<sequence>MDHHFSDEVVKAMVGHMDSLLPPQGSALPSPQNGVCVPQRSYSAGASLDDHPGNQPRVPFIRADGSYLPVKEALAGVYGSLIHRDSSVLGEAGPVVNIRFEWPGYQSKDYLLRTIDWCVPPKKIPLRTLATKVAGLVKTFVEVTQGKPIDPNHAMWRVGQDGIRVEHLRLAAFEQVSAGTWQTRLFCMTPH</sequence>
<name>A0A9P6HCK0_9AGAM</name>
<dbReference type="Proteomes" id="UP000736335">
    <property type="component" value="Unassembled WGS sequence"/>
</dbReference>
<reference evidence="1" key="2">
    <citation type="submission" date="2020-11" db="EMBL/GenBank/DDBJ databases">
        <authorList>
            <consortium name="DOE Joint Genome Institute"/>
            <person name="Kuo A."/>
            <person name="Miyauchi S."/>
            <person name="Kiss E."/>
            <person name="Drula E."/>
            <person name="Kohler A."/>
            <person name="Sanchez-Garcia M."/>
            <person name="Andreopoulos B."/>
            <person name="Barry K.W."/>
            <person name="Bonito G."/>
            <person name="Buee M."/>
            <person name="Carver A."/>
            <person name="Chen C."/>
            <person name="Cichocki N."/>
            <person name="Clum A."/>
            <person name="Culley D."/>
            <person name="Crous P.W."/>
            <person name="Fauchery L."/>
            <person name="Girlanda M."/>
            <person name="Hayes R."/>
            <person name="Keri Z."/>
            <person name="Labutti K."/>
            <person name="Lipzen A."/>
            <person name="Lombard V."/>
            <person name="Magnuson J."/>
            <person name="Maillard F."/>
            <person name="Morin E."/>
            <person name="Murat C."/>
            <person name="Nolan M."/>
            <person name="Ohm R."/>
            <person name="Pangilinan J."/>
            <person name="Pereira M."/>
            <person name="Perotto S."/>
            <person name="Peter M."/>
            <person name="Riley R."/>
            <person name="Sitrit Y."/>
            <person name="Stielow B."/>
            <person name="Szollosi G."/>
            <person name="Zifcakova L."/>
            <person name="Stursova M."/>
            <person name="Spatafora J.W."/>
            <person name="Tedersoo L."/>
            <person name="Vaario L.-M."/>
            <person name="Yamada A."/>
            <person name="Yan M."/>
            <person name="Wang P."/>
            <person name="Xu J."/>
            <person name="Bruns T."/>
            <person name="Baldrian P."/>
            <person name="Vilgalys R."/>
            <person name="Henrissat B."/>
            <person name="Grigoriev I.V."/>
            <person name="Hibbett D."/>
            <person name="Nagy L.G."/>
            <person name="Martin F.M."/>
        </authorList>
    </citation>
    <scope>NUCLEOTIDE SEQUENCE</scope>
    <source>
        <strain evidence="1">UH-Tt-Lm1</strain>
    </source>
</reference>
<proteinExistence type="predicted"/>
<keyword evidence="2" id="KW-1185">Reference proteome</keyword>
<accession>A0A9P6HCK0</accession>